<dbReference type="CDD" id="cd04496">
    <property type="entry name" value="SSB_OBF"/>
    <property type="match status" value="1"/>
</dbReference>
<dbReference type="PANTHER" id="PTHR10302:SF27">
    <property type="entry name" value="SINGLE-STRANDED DNA-BINDING PROTEIN"/>
    <property type="match status" value="1"/>
</dbReference>
<dbReference type="KEGG" id="euz:DVS28_a4920"/>
<dbReference type="GO" id="GO:0006260">
    <property type="term" value="P:DNA replication"/>
    <property type="evidence" value="ECO:0007669"/>
    <property type="project" value="InterPro"/>
</dbReference>
<dbReference type="EMBL" id="CP031165">
    <property type="protein sequence ID" value="AXV09577.1"/>
    <property type="molecule type" value="Genomic_DNA"/>
</dbReference>
<name>A0A346Y530_9ACTN</name>
<evidence type="ECO:0000256" key="4">
    <source>
        <dbReference type="SAM" id="MobiDB-lite"/>
    </source>
</evidence>
<accession>A0A346Y530</accession>
<dbReference type="Gene3D" id="2.40.50.140">
    <property type="entry name" value="Nucleic acid-binding proteins"/>
    <property type="match status" value="1"/>
</dbReference>
<feature type="region of interest" description="Disordered" evidence="4">
    <location>
        <begin position="124"/>
        <end position="150"/>
    </location>
</feature>
<dbReference type="Pfam" id="PF00436">
    <property type="entry name" value="SSB"/>
    <property type="match status" value="1"/>
</dbReference>
<dbReference type="HAMAP" id="MF_00984">
    <property type="entry name" value="SSB"/>
    <property type="match status" value="1"/>
</dbReference>
<dbReference type="InterPro" id="IPR011344">
    <property type="entry name" value="ssDNA-bd"/>
</dbReference>
<evidence type="ECO:0000313" key="5">
    <source>
        <dbReference type="EMBL" id="AXV09577.1"/>
    </source>
</evidence>
<keyword evidence="6" id="KW-1185">Reference proteome</keyword>
<organism evidence="5 6">
    <name type="scientific">Euzebya pacifica</name>
    <dbReference type="NCBI Taxonomy" id="1608957"/>
    <lineage>
        <taxon>Bacteria</taxon>
        <taxon>Bacillati</taxon>
        <taxon>Actinomycetota</taxon>
        <taxon>Nitriliruptoria</taxon>
        <taxon>Euzebyales</taxon>
    </lineage>
</organism>
<evidence type="ECO:0000256" key="3">
    <source>
        <dbReference type="RuleBase" id="RU000524"/>
    </source>
</evidence>
<dbReference type="InterPro" id="IPR000424">
    <property type="entry name" value="Primosome_PriB/ssb"/>
</dbReference>
<protein>
    <recommendedName>
        <fullName evidence="2 3">Single-stranded DNA-binding protein</fullName>
        <shortName evidence="2">SSB</shortName>
    </recommendedName>
</protein>
<dbReference type="PROSITE" id="PS50935">
    <property type="entry name" value="SSB"/>
    <property type="match status" value="1"/>
</dbReference>
<comment type="subunit">
    <text evidence="2">Homotetramer.</text>
</comment>
<dbReference type="PANTHER" id="PTHR10302">
    <property type="entry name" value="SINGLE-STRANDED DNA-BINDING PROTEIN"/>
    <property type="match status" value="1"/>
</dbReference>
<dbReference type="GO" id="GO:0003697">
    <property type="term" value="F:single-stranded DNA binding"/>
    <property type="evidence" value="ECO:0007669"/>
    <property type="project" value="UniProtKB-UniRule"/>
</dbReference>
<dbReference type="Proteomes" id="UP000264006">
    <property type="component" value="Chromosome"/>
</dbReference>
<proteinExistence type="inferred from homology"/>
<evidence type="ECO:0000313" key="6">
    <source>
        <dbReference type="Proteomes" id="UP000264006"/>
    </source>
</evidence>
<dbReference type="InterPro" id="IPR012340">
    <property type="entry name" value="NA-bd_OB-fold"/>
</dbReference>
<gene>
    <name evidence="5" type="ORF">DVS28_a4920</name>
</gene>
<comment type="caution">
    <text evidence="2">Lacks conserved residue(s) required for the propagation of feature annotation.</text>
</comment>
<dbReference type="NCBIfam" id="TIGR00621">
    <property type="entry name" value="ssb"/>
    <property type="match status" value="1"/>
</dbReference>
<sequence>MTNTITVSGNLTADPELRRTGAEVPFARMRVAVSRRTQNADTKEWEDRQDGFFNVTAWRDLGQHAATALRKGDRVTVTGRMMRRPYEADLGEGKTETRYTHEIEAEDLGPSLRWQAWTRLEPRPVAVPQDRGEGADPAVDSVPELAERAA</sequence>
<dbReference type="OrthoDB" id="9809878at2"/>
<dbReference type="RefSeq" id="WP_114593738.1">
    <property type="nucleotide sequence ID" value="NZ_CP031165.1"/>
</dbReference>
<dbReference type="SUPFAM" id="SSF50249">
    <property type="entry name" value="Nucleic acid-binding proteins"/>
    <property type="match status" value="1"/>
</dbReference>
<dbReference type="AlphaFoldDB" id="A0A346Y530"/>
<dbReference type="GO" id="GO:0009295">
    <property type="term" value="C:nucleoid"/>
    <property type="evidence" value="ECO:0007669"/>
    <property type="project" value="TreeGrafter"/>
</dbReference>
<keyword evidence="1 2" id="KW-0238">DNA-binding</keyword>
<evidence type="ECO:0000256" key="1">
    <source>
        <dbReference type="ARBA" id="ARBA00023125"/>
    </source>
</evidence>
<evidence type="ECO:0000256" key="2">
    <source>
        <dbReference type="HAMAP-Rule" id="MF_00984"/>
    </source>
</evidence>
<reference evidence="5 6" key="1">
    <citation type="submission" date="2018-09" db="EMBL/GenBank/DDBJ databases">
        <title>Complete genome sequence of Euzebya sp. DY32-46 isolated from seawater of Pacific Ocean.</title>
        <authorList>
            <person name="Xu L."/>
            <person name="Wu Y.-H."/>
            <person name="Xu X.-W."/>
        </authorList>
    </citation>
    <scope>NUCLEOTIDE SEQUENCE [LARGE SCALE GENOMIC DNA]</scope>
    <source>
        <strain evidence="5 6">DY32-46</strain>
    </source>
</reference>